<dbReference type="InterPro" id="IPR016032">
    <property type="entry name" value="Sig_transdc_resp-reg_C-effctor"/>
</dbReference>
<dbReference type="GO" id="GO:0000160">
    <property type="term" value="P:phosphorelay signal transduction system"/>
    <property type="evidence" value="ECO:0007669"/>
    <property type="project" value="InterPro"/>
</dbReference>
<organism evidence="5 6">
    <name type="scientific">Bifidobacterium cuniculi</name>
    <dbReference type="NCBI Taxonomy" id="1688"/>
    <lineage>
        <taxon>Bacteria</taxon>
        <taxon>Bacillati</taxon>
        <taxon>Actinomycetota</taxon>
        <taxon>Actinomycetes</taxon>
        <taxon>Bifidobacteriales</taxon>
        <taxon>Bifidobacteriaceae</taxon>
        <taxon>Bifidobacterium</taxon>
    </lineage>
</organism>
<proteinExistence type="predicted"/>
<dbReference type="InterPro" id="IPR011006">
    <property type="entry name" value="CheY-like_superfamily"/>
</dbReference>
<dbReference type="Pfam" id="PF00072">
    <property type="entry name" value="Response_reg"/>
    <property type="match status" value="1"/>
</dbReference>
<dbReference type="EMBL" id="JGYV01000001">
    <property type="protein sequence ID" value="KFI65583.1"/>
    <property type="molecule type" value="Genomic_DNA"/>
</dbReference>
<dbReference type="InterPro" id="IPR000792">
    <property type="entry name" value="Tscrpt_reg_LuxR_C"/>
</dbReference>
<dbReference type="Pfam" id="PF00196">
    <property type="entry name" value="GerE"/>
    <property type="match status" value="1"/>
</dbReference>
<dbReference type="RefSeq" id="WP_033514832.1">
    <property type="nucleotide sequence ID" value="NZ_JGYV01000001.1"/>
</dbReference>
<dbReference type="GO" id="GO:0006355">
    <property type="term" value="P:regulation of DNA-templated transcription"/>
    <property type="evidence" value="ECO:0007669"/>
    <property type="project" value="InterPro"/>
</dbReference>
<dbReference type="PROSITE" id="PS00622">
    <property type="entry name" value="HTH_LUXR_1"/>
    <property type="match status" value="1"/>
</dbReference>
<evidence type="ECO:0000313" key="6">
    <source>
        <dbReference type="Proteomes" id="UP000029067"/>
    </source>
</evidence>
<dbReference type="SUPFAM" id="SSF46894">
    <property type="entry name" value="C-terminal effector domain of the bipartite response regulators"/>
    <property type="match status" value="1"/>
</dbReference>
<feature type="domain" description="HTH luxR-type" evidence="3">
    <location>
        <begin position="133"/>
        <end position="198"/>
    </location>
</feature>
<feature type="domain" description="Response regulatory" evidence="4">
    <location>
        <begin position="6"/>
        <end position="122"/>
    </location>
</feature>
<evidence type="ECO:0000256" key="2">
    <source>
        <dbReference type="PROSITE-ProRule" id="PRU00169"/>
    </source>
</evidence>
<dbReference type="PRINTS" id="PR00038">
    <property type="entry name" value="HTHLUXR"/>
</dbReference>
<comment type="caution">
    <text evidence="5">The sequence shown here is derived from an EMBL/GenBank/DDBJ whole genome shotgun (WGS) entry which is preliminary data.</text>
</comment>
<reference evidence="5 6" key="1">
    <citation type="submission" date="2014-03" db="EMBL/GenBank/DDBJ databases">
        <title>Genomics of Bifidobacteria.</title>
        <authorList>
            <person name="Ventura M."/>
            <person name="Milani C."/>
            <person name="Lugli G.A."/>
        </authorList>
    </citation>
    <scope>NUCLEOTIDE SEQUENCE [LARGE SCALE GENOMIC DNA]</scope>
    <source>
        <strain evidence="5 6">LMG 10738</strain>
    </source>
</reference>
<sequence length="200" mass="22671">MECSITVGIVDNDPLALQALRESFIRQDAPLHVRWTSTTAREALQYCQDPMQRPRLIFSDIEMPDMDGYRLYREIQDPEWPIEVIGISAFPNVHQAVQDTGLVVMPKESTVKDMVQIAGLLTAESSLLNWAPVLRSKHPLSDSELEVLRRYARGDTTPAIAHAMHVSESTLKTFVKRSYTKLNVHSRTEAIVLCVRNGWI</sequence>
<feature type="modified residue" description="4-aspartylphosphate" evidence="2">
    <location>
        <position position="60"/>
    </location>
</feature>
<name>A0A087B3I3_9BIFI</name>
<evidence type="ECO:0000259" key="3">
    <source>
        <dbReference type="PROSITE" id="PS50043"/>
    </source>
</evidence>
<gene>
    <name evidence="5" type="ORF">BCUN_0076</name>
</gene>
<dbReference type="OrthoDB" id="3231934at2"/>
<dbReference type="PANTHER" id="PTHR43214">
    <property type="entry name" value="TWO-COMPONENT RESPONSE REGULATOR"/>
    <property type="match status" value="1"/>
</dbReference>
<keyword evidence="6" id="KW-1185">Reference proteome</keyword>
<keyword evidence="1" id="KW-0238">DNA-binding</keyword>
<dbReference type="Gene3D" id="3.40.50.2300">
    <property type="match status" value="1"/>
</dbReference>
<dbReference type="Proteomes" id="UP000029067">
    <property type="component" value="Unassembled WGS sequence"/>
</dbReference>
<dbReference type="STRING" id="1688.BCUN_0076"/>
<accession>A0A087B3I3</accession>
<evidence type="ECO:0000313" key="5">
    <source>
        <dbReference type="EMBL" id="KFI65583.1"/>
    </source>
</evidence>
<dbReference type="Gene3D" id="1.10.10.10">
    <property type="entry name" value="Winged helix-like DNA-binding domain superfamily/Winged helix DNA-binding domain"/>
    <property type="match status" value="1"/>
</dbReference>
<dbReference type="InterPro" id="IPR001789">
    <property type="entry name" value="Sig_transdc_resp-reg_receiver"/>
</dbReference>
<dbReference type="SMART" id="SM00448">
    <property type="entry name" value="REC"/>
    <property type="match status" value="1"/>
</dbReference>
<evidence type="ECO:0000256" key="1">
    <source>
        <dbReference type="ARBA" id="ARBA00023125"/>
    </source>
</evidence>
<keyword evidence="2" id="KW-0597">Phosphoprotein</keyword>
<dbReference type="InterPro" id="IPR036388">
    <property type="entry name" value="WH-like_DNA-bd_sf"/>
</dbReference>
<dbReference type="PROSITE" id="PS50110">
    <property type="entry name" value="RESPONSE_REGULATORY"/>
    <property type="match status" value="1"/>
</dbReference>
<dbReference type="GO" id="GO:0003677">
    <property type="term" value="F:DNA binding"/>
    <property type="evidence" value="ECO:0007669"/>
    <property type="project" value="UniProtKB-KW"/>
</dbReference>
<dbReference type="InterPro" id="IPR039420">
    <property type="entry name" value="WalR-like"/>
</dbReference>
<dbReference type="eggNOG" id="COG2197">
    <property type="taxonomic scope" value="Bacteria"/>
</dbReference>
<dbReference type="CDD" id="cd00156">
    <property type="entry name" value="REC"/>
    <property type="match status" value="1"/>
</dbReference>
<dbReference type="AlphaFoldDB" id="A0A087B3I3"/>
<dbReference type="SUPFAM" id="SSF52172">
    <property type="entry name" value="CheY-like"/>
    <property type="match status" value="1"/>
</dbReference>
<protein>
    <submittedName>
        <fullName evidence="5">Response regulator</fullName>
    </submittedName>
</protein>
<dbReference type="PROSITE" id="PS50043">
    <property type="entry name" value="HTH_LUXR_2"/>
    <property type="match status" value="1"/>
</dbReference>
<dbReference type="CDD" id="cd06170">
    <property type="entry name" value="LuxR_C_like"/>
    <property type="match status" value="1"/>
</dbReference>
<evidence type="ECO:0000259" key="4">
    <source>
        <dbReference type="PROSITE" id="PS50110"/>
    </source>
</evidence>
<dbReference type="SMART" id="SM00421">
    <property type="entry name" value="HTH_LUXR"/>
    <property type="match status" value="1"/>
</dbReference>